<name>A0A395JTI1_9GAMM</name>
<dbReference type="Pfam" id="PF00578">
    <property type="entry name" value="AhpC-TSA"/>
    <property type="match status" value="1"/>
</dbReference>
<dbReference type="GO" id="GO:0016209">
    <property type="term" value="F:antioxidant activity"/>
    <property type="evidence" value="ECO:0007669"/>
    <property type="project" value="InterPro"/>
</dbReference>
<accession>A0A395JTI1</accession>
<feature type="domain" description="Thioredoxin" evidence="5">
    <location>
        <begin position="32"/>
        <end position="174"/>
    </location>
</feature>
<dbReference type="InterPro" id="IPR036249">
    <property type="entry name" value="Thioredoxin-like_sf"/>
</dbReference>
<dbReference type="GO" id="GO:0017004">
    <property type="term" value="P:cytochrome complex assembly"/>
    <property type="evidence" value="ECO:0007669"/>
    <property type="project" value="UniProtKB-KW"/>
</dbReference>
<dbReference type="GO" id="GO:0016853">
    <property type="term" value="F:isomerase activity"/>
    <property type="evidence" value="ECO:0007669"/>
    <property type="project" value="UniProtKB-KW"/>
</dbReference>
<keyword evidence="3" id="KW-1015">Disulfide bond</keyword>
<dbReference type="InterPro" id="IPR050553">
    <property type="entry name" value="Thioredoxin_ResA/DsbE_sf"/>
</dbReference>
<dbReference type="InterPro" id="IPR000866">
    <property type="entry name" value="AhpC/TSA"/>
</dbReference>
<dbReference type="GO" id="GO:0030313">
    <property type="term" value="C:cell envelope"/>
    <property type="evidence" value="ECO:0007669"/>
    <property type="project" value="UniProtKB-SubCell"/>
</dbReference>
<dbReference type="GO" id="GO:0015036">
    <property type="term" value="F:disulfide oxidoreductase activity"/>
    <property type="evidence" value="ECO:0007669"/>
    <property type="project" value="UniProtKB-ARBA"/>
</dbReference>
<dbReference type="InterPro" id="IPR017937">
    <property type="entry name" value="Thioredoxin_CS"/>
</dbReference>
<keyword evidence="6" id="KW-0413">Isomerase</keyword>
<evidence type="ECO:0000256" key="4">
    <source>
        <dbReference type="ARBA" id="ARBA00023284"/>
    </source>
</evidence>
<dbReference type="CDD" id="cd02966">
    <property type="entry name" value="TlpA_like_family"/>
    <property type="match status" value="1"/>
</dbReference>
<dbReference type="OrthoDB" id="9788279at2"/>
<dbReference type="InParanoid" id="A0A395JTI1"/>
<keyword evidence="4" id="KW-0676">Redox-active center</keyword>
<sequence length="183" mass="19987">MKPMSAQNKILILAIAIVAFAIGIAVNTARVSPVLDSQPLLQAKLQYQGKSTAVASQLGEITLVNFWATWCTPCREEMPLFEAMYRNAKPHGFQVIGIAIDNPETAQPMLDSMDINYPIFYAEKTGTQVMENVGNPQGLLPYSLLLDANGDVLDQVLGKVDEAQISEWLNTYLPASAGSNEKE</sequence>
<evidence type="ECO:0000256" key="3">
    <source>
        <dbReference type="ARBA" id="ARBA00023157"/>
    </source>
</evidence>
<dbReference type="PANTHER" id="PTHR42852">
    <property type="entry name" value="THIOL:DISULFIDE INTERCHANGE PROTEIN DSBE"/>
    <property type="match status" value="1"/>
</dbReference>
<dbReference type="PROSITE" id="PS51352">
    <property type="entry name" value="THIOREDOXIN_2"/>
    <property type="match status" value="1"/>
</dbReference>
<dbReference type="PANTHER" id="PTHR42852:SF6">
    <property type="entry name" value="THIOL:DISULFIDE INTERCHANGE PROTEIN DSBE"/>
    <property type="match status" value="1"/>
</dbReference>
<keyword evidence="7" id="KW-1185">Reference proteome</keyword>
<evidence type="ECO:0000259" key="5">
    <source>
        <dbReference type="PROSITE" id="PS51352"/>
    </source>
</evidence>
<dbReference type="InterPro" id="IPR013766">
    <property type="entry name" value="Thioredoxin_domain"/>
</dbReference>
<evidence type="ECO:0000313" key="6">
    <source>
        <dbReference type="EMBL" id="RBP53642.1"/>
    </source>
</evidence>
<reference evidence="6 7" key="1">
    <citation type="submission" date="2018-06" db="EMBL/GenBank/DDBJ databases">
        <title>Genomic Encyclopedia of Type Strains, Phase IV (KMG-IV): sequencing the most valuable type-strain genomes for metagenomic binning, comparative biology and taxonomic classification.</title>
        <authorList>
            <person name="Goeker M."/>
        </authorList>
    </citation>
    <scope>NUCLEOTIDE SEQUENCE [LARGE SCALE GENOMIC DNA]</scope>
    <source>
        <strain evidence="6 7">DSM 24032</strain>
    </source>
</reference>
<evidence type="ECO:0000256" key="1">
    <source>
        <dbReference type="ARBA" id="ARBA00004196"/>
    </source>
</evidence>
<dbReference type="RefSeq" id="WP_113953194.1">
    <property type="nucleotide sequence ID" value="NZ_QNRT01000001.1"/>
</dbReference>
<evidence type="ECO:0000313" key="7">
    <source>
        <dbReference type="Proteomes" id="UP000253083"/>
    </source>
</evidence>
<proteinExistence type="predicted"/>
<dbReference type="EMBL" id="QNRT01000001">
    <property type="protein sequence ID" value="RBP53642.1"/>
    <property type="molecule type" value="Genomic_DNA"/>
</dbReference>
<keyword evidence="2" id="KW-0201">Cytochrome c-type biogenesis</keyword>
<evidence type="ECO:0000256" key="2">
    <source>
        <dbReference type="ARBA" id="ARBA00022748"/>
    </source>
</evidence>
<organism evidence="6 7">
    <name type="scientific">Arenicella xantha</name>
    <dbReference type="NCBI Taxonomy" id="644221"/>
    <lineage>
        <taxon>Bacteria</taxon>
        <taxon>Pseudomonadati</taxon>
        <taxon>Pseudomonadota</taxon>
        <taxon>Gammaproteobacteria</taxon>
        <taxon>Arenicellales</taxon>
        <taxon>Arenicellaceae</taxon>
        <taxon>Arenicella</taxon>
    </lineage>
</organism>
<dbReference type="AlphaFoldDB" id="A0A395JTI1"/>
<dbReference type="PROSITE" id="PS00194">
    <property type="entry name" value="THIOREDOXIN_1"/>
    <property type="match status" value="1"/>
</dbReference>
<protein>
    <submittedName>
        <fullName evidence="6">Thiol-disulfide isomerase/thioredoxin</fullName>
    </submittedName>
</protein>
<dbReference type="Proteomes" id="UP000253083">
    <property type="component" value="Unassembled WGS sequence"/>
</dbReference>
<gene>
    <name evidence="6" type="ORF">DFR28_1011029</name>
</gene>
<dbReference type="Gene3D" id="3.40.30.10">
    <property type="entry name" value="Glutaredoxin"/>
    <property type="match status" value="1"/>
</dbReference>
<comment type="caution">
    <text evidence="6">The sequence shown here is derived from an EMBL/GenBank/DDBJ whole genome shotgun (WGS) entry which is preliminary data.</text>
</comment>
<comment type="subcellular location">
    <subcellularLocation>
        <location evidence="1">Cell envelope</location>
    </subcellularLocation>
</comment>
<dbReference type="SUPFAM" id="SSF52833">
    <property type="entry name" value="Thioredoxin-like"/>
    <property type="match status" value="1"/>
</dbReference>